<dbReference type="Pfam" id="PF02746">
    <property type="entry name" value="MR_MLE_N"/>
    <property type="match status" value="1"/>
</dbReference>
<dbReference type="InterPro" id="IPR018110">
    <property type="entry name" value="Mandel_Rmase/mucon_lact_enz_CS"/>
</dbReference>
<sequence length="412" mass="44908">MADSLHAPDVSSATVRSRMPAIRRMTLLRVQVPLKKPVKHASHERTASENLVVRIELDDGTTGYGEGVPRTYVTGESIGSTFRALERSDWPRSIGRPGSFAEVVAKLEGLSLAEIDGDSRGMGGNAARCALELAVLDAYGRYFQTSIGEAVRLAKVEGLERHARPRAVRYSAAITAESRRKEIVSAVKFRIYGFRDVKAKVGVAGQDDPRRLETLRRILGRRMDIRIDANEAWRADVLIERVAPLLRFRPSLLEQPVPHAQVDALAELRLRLGVPVMLDESLCGWPDGVAAIERKTADYFNVRLSKCGGLLPSLRLIGLARRNGLGVQLGCHPGETAILSAAGRHVAGRVAGIRYLEGSYDRHILKANLTAADLTFGYGGRARPIDGHGLGIEVDPALLAAMTTETKVIDYA</sequence>
<feature type="domain" description="Mandelate racemase/muconate lactonizing enzyme C-terminal" evidence="4">
    <location>
        <begin position="180"/>
        <end position="275"/>
    </location>
</feature>
<evidence type="ECO:0000313" key="5">
    <source>
        <dbReference type="EMBL" id="MDG3002990.1"/>
    </source>
</evidence>
<dbReference type="SUPFAM" id="SSF54826">
    <property type="entry name" value="Enolase N-terminal domain-like"/>
    <property type="match status" value="1"/>
</dbReference>
<name>A0ABT6F5Y9_9BACT</name>
<keyword evidence="3" id="KW-0413">Isomerase</keyword>
<evidence type="ECO:0000256" key="1">
    <source>
        <dbReference type="ARBA" id="ARBA00008031"/>
    </source>
</evidence>
<evidence type="ECO:0000259" key="4">
    <source>
        <dbReference type="SMART" id="SM00922"/>
    </source>
</evidence>
<comment type="similarity">
    <text evidence="1">Belongs to the mandelate racemase/muconate lactonizing enzyme family.</text>
</comment>
<dbReference type="EMBL" id="JARRAG010000001">
    <property type="protein sequence ID" value="MDG3002990.1"/>
    <property type="molecule type" value="Genomic_DNA"/>
</dbReference>
<gene>
    <name evidence="5" type="ORF">PZE19_04365</name>
</gene>
<dbReference type="Pfam" id="PF13378">
    <property type="entry name" value="MR_MLE_C"/>
    <property type="match status" value="1"/>
</dbReference>
<dbReference type="PANTHER" id="PTHR48073">
    <property type="entry name" value="O-SUCCINYLBENZOATE SYNTHASE-RELATED"/>
    <property type="match status" value="1"/>
</dbReference>
<evidence type="ECO:0000256" key="3">
    <source>
        <dbReference type="ARBA" id="ARBA00023235"/>
    </source>
</evidence>
<keyword evidence="6" id="KW-1185">Reference proteome</keyword>
<dbReference type="Gene3D" id="3.30.390.10">
    <property type="entry name" value="Enolase-like, N-terminal domain"/>
    <property type="match status" value="1"/>
</dbReference>
<accession>A0ABT6F5Y9</accession>
<dbReference type="InterPro" id="IPR029065">
    <property type="entry name" value="Enolase_C-like"/>
</dbReference>
<dbReference type="Gene3D" id="3.20.20.120">
    <property type="entry name" value="Enolase-like C-terminal domain"/>
    <property type="match status" value="1"/>
</dbReference>
<dbReference type="InterPro" id="IPR013342">
    <property type="entry name" value="Mandelate_racemase_C"/>
</dbReference>
<dbReference type="PROSITE" id="PS00909">
    <property type="entry name" value="MR_MLE_2"/>
    <property type="match status" value="1"/>
</dbReference>
<dbReference type="SFLD" id="SFLDG00180">
    <property type="entry name" value="muconate_cycloisomerase"/>
    <property type="match status" value="1"/>
</dbReference>
<keyword evidence="2" id="KW-0479">Metal-binding</keyword>
<dbReference type="SMART" id="SM00922">
    <property type="entry name" value="MR_MLE"/>
    <property type="match status" value="1"/>
</dbReference>
<dbReference type="PANTHER" id="PTHR48073:SF2">
    <property type="entry name" value="O-SUCCINYLBENZOATE SYNTHASE"/>
    <property type="match status" value="1"/>
</dbReference>
<protein>
    <submittedName>
        <fullName evidence="5">Enolase C-terminal domain-like protein</fullName>
    </submittedName>
</protein>
<dbReference type="SUPFAM" id="SSF51604">
    <property type="entry name" value="Enolase C-terminal domain-like"/>
    <property type="match status" value="1"/>
</dbReference>
<organism evidence="5 6">
    <name type="scientific">Paludisphaera mucosa</name>
    <dbReference type="NCBI Taxonomy" id="3030827"/>
    <lineage>
        <taxon>Bacteria</taxon>
        <taxon>Pseudomonadati</taxon>
        <taxon>Planctomycetota</taxon>
        <taxon>Planctomycetia</taxon>
        <taxon>Isosphaerales</taxon>
        <taxon>Isosphaeraceae</taxon>
        <taxon>Paludisphaera</taxon>
    </lineage>
</organism>
<evidence type="ECO:0000256" key="2">
    <source>
        <dbReference type="ARBA" id="ARBA00022723"/>
    </source>
</evidence>
<proteinExistence type="inferred from homology"/>
<reference evidence="5 6" key="1">
    <citation type="submission" date="2023-03" db="EMBL/GenBank/DDBJ databases">
        <title>Paludisphaera mucosa sp. nov. a novel planctomycete from northern fen.</title>
        <authorList>
            <person name="Ivanova A."/>
        </authorList>
    </citation>
    <scope>NUCLEOTIDE SEQUENCE [LARGE SCALE GENOMIC DNA]</scope>
    <source>
        <strain evidence="5 6">Pla2</strain>
    </source>
</reference>
<dbReference type="InterPro" id="IPR013341">
    <property type="entry name" value="Mandelate_racemase_N_dom"/>
</dbReference>
<dbReference type="RefSeq" id="WP_277859349.1">
    <property type="nucleotide sequence ID" value="NZ_JARRAG010000001.1"/>
</dbReference>
<comment type="caution">
    <text evidence="5">The sequence shown here is derived from an EMBL/GenBank/DDBJ whole genome shotgun (WGS) entry which is preliminary data.</text>
</comment>
<dbReference type="SFLD" id="SFLDS00001">
    <property type="entry name" value="Enolase"/>
    <property type="match status" value="1"/>
</dbReference>
<dbReference type="InterPro" id="IPR029017">
    <property type="entry name" value="Enolase-like_N"/>
</dbReference>
<dbReference type="InterPro" id="IPR036849">
    <property type="entry name" value="Enolase-like_C_sf"/>
</dbReference>
<dbReference type="Proteomes" id="UP001216907">
    <property type="component" value="Unassembled WGS sequence"/>
</dbReference>
<evidence type="ECO:0000313" key="6">
    <source>
        <dbReference type="Proteomes" id="UP001216907"/>
    </source>
</evidence>